<feature type="signal peptide" evidence="2">
    <location>
        <begin position="1"/>
        <end position="25"/>
    </location>
</feature>
<dbReference type="Proteomes" id="UP000232163">
    <property type="component" value="Unassembled WGS sequence"/>
</dbReference>
<feature type="compositionally biased region" description="Basic and acidic residues" evidence="1">
    <location>
        <begin position="52"/>
        <end position="76"/>
    </location>
</feature>
<dbReference type="PROSITE" id="PS51257">
    <property type="entry name" value="PROKAR_LIPOPROTEIN"/>
    <property type="match status" value="1"/>
</dbReference>
<keyword evidence="4" id="KW-1185">Reference proteome</keyword>
<dbReference type="OrthoDB" id="8084577at2"/>
<evidence type="ECO:0000313" key="3">
    <source>
        <dbReference type="EMBL" id="PIO45028.1"/>
    </source>
</evidence>
<feature type="chain" id="PRO_5014809135" description="Lytic transglycosylase" evidence="2">
    <location>
        <begin position="26"/>
        <end position="76"/>
    </location>
</feature>
<evidence type="ECO:0000256" key="2">
    <source>
        <dbReference type="SAM" id="SignalP"/>
    </source>
</evidence>
<keyword evidence="2" id="KW-0732">Signal</keyword>
<comment type="caution">
    <text evidence="3">The sequence shown here is derived from an EMBL/GenBank/DDBJ whole genome shotgun (WGS) entry which is preliminary data.</text>
</comment>
<evidence type="ECO:0000313" key="4">
    <source>
        <dbReference type="Proteomes" id="UP000232163"/>
    </source>
</evidence>
<evidence type="ECO:0000256" key="1">
    <source>
        <dbReference type="SAM" id="MobiDB-lite"/>
    </source>
</evidence>
<gene>
    <name evidence="3" type="ORF">B5P45_09490</name>
</gene>
<accession>A0A2N9VZW0</accession>
<sequence length="76" mass="7938">MKIAAFLAVASALAGAGCTASPRLADLANEPAANPSFSTASGHYRSVLGSYQHREPVDPKNWRQLNKDLAPKGEGS</sequence>
<dbReference type="RefSeq" id="WP_133123893.1">
    <property type="nucleotide sequence ID" value="NZ_CP017941.1"/>
</dbReference>
<dbReference type="AlphaFoldDB" id="A0A2N9VZW0"/>
<organism evidence="3 4">
    <name type="scientific">Phyllobacterium zundukense</name>
    <dbReference type="NCBI Taxonomy" id="1867719"/>
    <lineage>
        <taxon>Bacteria</taxon>
        <taxon>Pseudomonadati</taxon>
        <taxon>Pseudomonadota</taxon>
        <taxon>Alphaproteobacteria</taxon>
        <taxon>Hyphomicrobiales</taxon>
        <taxon>Phyllobacteriaceae</taxon>
        <taxon>Phyllobacterium</taxon>
    </lineage>
</organism>
<dbReference type="EMBL" id="MZMT01000024">
    <property type="protein sequence ID" value="PIO45028.1"/>
    <property type="molecule type" value="Genomic_DNA"/>
</dbReference>
<name>A0A2N9VZW0_9HYPH</name>
<proteinExistence type="predicted"/>
<feature type="region of interest" description="Disordered" evidence="1">
    <location>
        <begin position="49"/>
        <end position="76"/>
    </location>
</feature>
<protein>
    <recommendedName>
        <fullName evidence="5">Lytic transglycosylase</fullName>
    </recommendedName>
</protein>
<evidence type="ECO:0008006" key="5">
    <source>
        <dbReference type="Google" id="ProtNLM"/>
    </source>
</evidence>
<reference evidence="3 4" key="1">
    <citation type="journal article" date="2017" name="Int J Environ Stud">
        <title>Does the Miocene-Pliocene relict legume Oxytropis triphylla form nitrogen-fixing nodules with a combination of bacterial strains?</title>
        <authorList>
            <person name="Safronova V."/>
            <person name="Belimov A."/>
            <person name="Sazanova A."/>
            <person name="Kuznetsova I."/>
            <person name="Popova J."/>
            <person name="Andronov E."/>
            <person name="Verkhozina A."/>
            <person name="Tikhonovich I."/>
        </authorList>
    </citation>
    <scope>NUCLEOTIDE SEQUENCE [LARGE SCALE GENOMIC DNA]</scope>
    <source>
        <strain evidence="3 4">Tri-38</strain>
    </source>
</reference>